<keyword evidence="1" id="KW-0812">Transmembrane</keyword>
<accession>A0A840F0Q4</accession>
<reference evidence="2 3" key="1">
    <citation type="submission" date="2020-08" db="EMBL/GenBank/DDBJ databases">
        <title>Sequencing the genomes of 1000 actinobacteria strains.</title>
        <authorList>
            <person name="Klenk H.-P."/>
        </authorList>
    </citation>
    <scope>NUCLEOTIDE SEQUENCE [LARGE SCALE GENOMIC DNA]</scope>
    <source>
        <strain evidence="2 3">DSM 45298</strain>
    </source>
</reference>
<feature type="transmembrane region" description="Helical" evidence="1">
    <location>
        <begin position="30"/>
        <end position="51"/>
    </location>
</feature>
<sequence length="175" mass="18240">MQSSQIRLALRSAPRNVVDALQQASLRESAVGVVVTGVVGVFIGVVTVLIPNNLFGRDIAPVMWNYPVLVITAVLTGLLAATYVDSAPASGPGDDRAAPGRFGLVGAVASWFAVGCPVCNKFALMAFGYAGAQSWFAPLQPVLALVGITLLWVALAIRLHNRDRCPRPAVGGGMS</sequence>
<organism evidence="2 3">
    <name type="scientific">Gordonia humi</name>
    <dbReference type="NCBI Taxonomy" id="686429"/>
    <lineage>
        <taxon>Bacteria</taxon>
        <taxon>Bacillati</taxon>
        <taxon>Actinomycetota</taxon>
        <taxon>Actinomycetes</taxon>
        <taxon>Mycobacteriales</taxon>
        <taxon>Gordoniaceae</taxon>
        <taxon>Gordonia</taxon>
    </lineage>
</organism>
<keyword evidence="1" id="KW-1133">Transmembrane helix</keyword>
<keyword evidence="3" id="KW-1185">Reference proteome</keyword>
<evidence type="ECO:0000313" key="3">
    <source>
        <dbReference type="Proteomes" id="UP000551501"/>
    </source>
</evidence>
<dbReference type="AlphaFoldDB" id="A0A840F0Q4"/>
<evidence type="ECO:0000313" key="2">
    <source>
        <dbReference type="EMBL" id="MBB4133940.1"/>
    </source>
</evidence>
<gene>
    <name evidence="2" type="ORF">BKA16_000492</name>
</gene>
<feature type="transmembrane region" description="Helical" evidence="1">
    <location>
        <begin position="63"/>
        <end position="84"/>
    </location>
</feature>
<dbReference type="Proteomes" id="UP000551501">
    <property type="component" value="Unassembled WGS sequence"/>
</dbReference>
<keyword evidence="2" id="KW-0808">Transferase</keyword>
<dbReference type="GO" id="GO:0032259">
    <property type="term" value="P:methylation"/>
    <property type="evidence" value="ECO:0007669"/>
    <property type="project" value="UniProtKB-KW"/>
</dbReference>
<dbReference type="GO" id="GO:0008168">
    <property type="term" value="F:methyltransferase activity"/>
    <property type="evidence" value="ECO:0007669"/>
    <property type="project" value="UniProtKB-KW"/>
</dbReference>
<keyword evidence="1" id="KW-0472">Membrane</keyword>
<protein>
    <submittedName>
        <fullName evidence="2">Protein-S-isoprenylcysteine O-methyltransferase Ste14</fullName>
    </submittedName>
</protein>
<dbReference type="RefSeq" id="WP_183369115.1">
    <property type="nucleotide sequence ID" value="NZ_BAABHL010000112.1"/>
</dbReference>
<feature type="transmembrane region" description="Helical" evidence="1">
    <location>
        <begin position="135"/>
        <end position="157"/>
    </location>
</feature>
<comment type="caution">
    <text evidence="2">The sequence shown here is derived from an EMBL/GenBank/DDBJ whole genome shotgun (WGS) entry which is preliminary data.</text>
</comment>
<name>A0A840F0Q4_9ACTN</name>
<dbReference type="EMBL" id="JACIFP010000001">
    <property type="protein sequence ID" value="MBB4133940.1"/>
    <property type="molecule type" value="Genomic_DNA"/>
</dbReference>
<evidence type="ECO:0000256" key="1">
    <source>
        <dbReference type="SAM" id="Phobius"/>
    </source>
</evidence>
<keyword evidence="2" id="KW-0489">Methyltransferase</keyword>
<proteinExistence type="predicted"/>